<keyword evidence="3 9" id="KW-0813">Transport</keyword>
<name>A0A6I3IAR7_9MICO</name>
<proteinExistence type="inferred from homology"/>
<keyword evidence="4" id="KW-1003">Cell membrane</keyword>
<dbReference type="EMBL" id="WLVL01000016">
    <property type="protein sequence ID" value="MTB70992.1"/>
    <property type="molecule type" value="Genomic_DNA"/>
</dbReference>
<dbReference type="AlphaFoldDB" id="A0A6I3IAR7"/>
<dbReference type="RefSeq" id="WP_154592334.1">
    <property type="nucleotide sequence ID" value="NZ_WLVL01000016.1"/>
</dbReference>
<dbReference type="Pfam" id="PF00528">
    <property type="entry name" value="BPD_transp_1"/>
    <property type="match status" value="1"/>
</dbReference>
<feature type="transmembrane region" description="Helical" evidence="9">
    <location>
        <begin position="225"/>
        <end position="250"/>
    </location>
</feature>
<dbReference type="InterPro" id="IPR035906">
    <property type="entry name" value="MetI-like_sf"/>
</dbReference>
<evidence type="ECO:0000256" key="7">
    <source>
        <dbReference type="ARBA" id="ARBA00022989"/>
    </source>
</evidence>
<dbReference type="PROSITE" id="PS50928">
    <property type="entry name" value="ABC_TM1"/>
    <property type="match status" value="1"/>
</dbReference>
<dbReference type="GO" id="GO:0005886">
    <property type="term" value="C:plasma membrane"/>
    <property type="evidence" value="ECO:0007669"/>
    <property type="project" value="UniProtKB-SubCell"/>
</dbReference>
<organism evidence="11 12">
    <name type="scientific">Arsenicicoccus cauae</name>
    <dbReference type="NCBI Taxonomy" id="2663847"/>
    <lineage>
        <taxon>Bacteria</taxon>
        <taxon>Bacillati</taxon>
        <taxon>Actinomycetota</taxon>
        <taxon>Actinomycetes</taxon>
        <taxon>Micrococcales</taxon>
        <taxon>Intrasporangiaceae</taxon>
        <taxon>Arsenicicoccus</taxon>
    </lineage>
</organism>
<keyword evidence="12" id="KW-1185">Reference proteome</keyword>
<comment type="subcellular location">
    <subcellularLocation>
        <location evidence="1 9">Cell membrane</location>
        <topology evidence="1 9">Multi-pass membrane protein</topology>
    </subcellularLocation>
</comment>
<evidence type="ECO:0000256" key="5">
    <source>
        <dbReference type="ARBA" id="ARBA00022597"/>
    </source>
</evidence>
<keyword evidence="5" id="KW-0762">Sugar transport</keyword>
<feature type="domain" description="ABC transmembrane type-1" evidence="10">
    <location>
        <begin position="108"/>
        <end position="306"/>
    </location>
</feature>
<feature type="transmembrane region" description="Helical" evidence="9">
    <location>
        <begin position="185"/>
        <end position="204"/>
    </location>
</feature>
<reference evidence="11 12" key="1">
    <citation type="submission" date="2019-11" db="EMBL/GenBank/DDBJ databases">
        <title>Whole genome sequencing identifies a novel species of the genus Arsenicicoccus isolated from human blood.</title>
        <authorList>
            <person name="Jeong J.H."/>
            <person name="Kweon O.J."/>
            <person name="Kim H.R."/>
            <person name="Kim T.-H."/>
            <person name="Ha S.-M."/>
            <person name="Lee M.-K."/>
        </authorList>
    </citation>
    <scope>NUCLEOTIDE SEQUENCE [LARGE SCALE GENOMIC DNA]</scope>
    <source>
        <strain evidence="11 12">MKL-02</strain>
    </source>
</reference>
<evidence type="ECO:0000256" key="1">
    <source>
        <dbReference type="ARBA" id="ARBA00004651"/>
    </source>
</evidence>
<feature type="transmembrane region" description="Helical" evidence="9">
    <location>
        <begin position="111"/>
        <end position="133"/>
    </location>
</feature>
<evidence type="ECO:0000256" key="8">
    <source>
        <dbReference type="ARBA" id="ARBA00023136"/>
    </source>
</evidence>
<dbReference type="SUPFAM" id="SSF161098">
    <property type="entry name" value="MetI-like"/>
    <property type="match status" value="1"/>
</dbReference>
<accession>A0A6I3IAR7</accession>
<feature type="transmembrane region" description="Helical" evidence="9">
    <location>
        <begin position="145"/>
        <end position="165"/>
    </location>
</feature>
<feature type="transmembrane region" description="Helical" evidence="9">
    <location>
        <begin position="51"/>
        <end position="72"/>
    </location>
</feature>
<feature type="transmembrane region" description="Helical" evidence="9">
    <location>
        <begin position="285"/>
        <end position="306"/>
    </location>
</feature>
<keyword evidence="7 9" id="KW-1133">Transmembrane helix</keyword>
<evidence type="ECO:0000313" key="12">
    <source>
        <dbReference type="Proteomes" id="UP000431092"/>
    </source>
</evidence>
<dbReference type="PANTHER" id="PTHR32243:SF50">
    <property type="entry name" value="MALTOSE_MALTODEXTRIN TRANSPORT SYSTEM PERMEASE PROTEIN MALG"/>
    <property type="match status" value="1"/>
</dbReference>
<evidence type="ECO:0000256" key="2">
    <source>
        <dbReference type="ARBA" id="ARBA00009047"/>
    </source>
</evidence>
<evidence type="ECO:0000256" key="6">
    <source>
        <dbReference type="ARBA" id="ARBA00022692"/>
    </source>
</evidence>
<comment type="caution">
    <text evidence="11">The sequence shown here is derived from an EMBL/GenBank/DDBJ whole genome shotgun (WGS) entry which is preliminary data.</text>
</comment>
<sequence>MSQLNPGTNSAAGVGDVRGPVATTLPAEEQQQLTKPRSGGAEGGSQWWRHVLGVLALAWALFPILFLVSAALNPSGQLASSDLIPRHFSLENFAALGQDPSRPYWSWFKNSVVICVVGAFLCTFISACASYAFSRMRFRGRREGMLALLLLQLFPATLGLVAMYITFAKISDVMPEFGLNTSWGLILAYLGGAMGNVWLLKGYFDTVPKEMDEAAIVDGASHARVFFTMILRLAMPILVTVFMITFVGLFGEFMLASVFLTDVDNQTLAVGLRALSKGRDANEKFGFFAAGSLLCSLPVMALYALFQKQLVGGLTQGSVK</sequence>
<keyword evidence="8 9" id="KW-0472">Membrane</keyword>
<dbReference type="PANTHER" id="PTHR32243">
    <property type="entry name" value="MALTOSE TRANSPORT SYSTEM PERMEASE-RELATED"/>
    <property type="match status" value="1"/>
</dbReference>
<protein>
    <submittedName>
        <fullName evidence="11">ABC transporter permease subunit</fullName>
    </submittedName>
</protein>
<dbReference type="Proteomes" id="UP000431092">
    <property type="component" value="Unassembled WGS sequence"/>
</dbReference>
<comment type="similarity">
    <text evidence="2">Belongs to the binding-protein-dependent transport system permease family. MalFG subfamily.</text>
</comment>
<dbReference type="InterPro" id="IPR050901">
    <property type="entry name" value="BP-dep_ABC_trans_perm"/>
</dbReference>
<evidence type="ECO:0000313" key="11">
    <source>
        <dbReference type="EMBL" id="MTB70992.1"/>
    </source>
</evidence>
<evidence type="ECO:0000256" key="4">
    <source>
        <dbReference type="ARBA" id="ARBA00022475"/>
    </source>
</evidence>
<dbReference type="CDD" id="cd06261">
    <property type="entry name" value="TM_PBP2"/>
    <property type="match status" value="1"/>
</dbReference>
<keyword evidence="6 9" id="KW-0812">Transmembrane</keyword>
<evidence type="ECO:0000256" key="3">
    <source>
        <dbReference type="ARBA" id="ARBA00022448"/>
    </source>
</evidence>
<dbReference type="InterPro" id="IPR000515">
    <property type="entry name" value="MetI-like"/>
</dbReference>
<evidence type="ECO:0000259" key="10">
    <source>
        <dbReference type="PROSITE" id="PS50928"/>
    </source>
</evidence>
<gene>
    <name evidence="11" type="ORF">GGG17_03190</name>
</gene>
<evidence type="ECO:0000256" key="9">
    <source>
        <dbReference type="RuleBase" id="RU363032"/>
    </source>
</evidence>
<dbReference type="Gene3D" id="1.10.3720.10">
    <property type="entry name" value="MetI-like"/>
    <property type="match status" value="1"/>
</dbReference>
<dbReference type="GO" id="GO:0042956">
    <property type="term" value="P:maltodextrin transmembrane transport"/>
    <property type="evidence" value="ECO:0007669"/>
    <property type="project" value="TreeGrafter"/>
</dbReference>
<dbReference type="GO" id="GO:0015423">
    <property type="term" value="F:ABC-type maltose transporter activity"/>
    <property type="evidence" value="ECO:0007669"/>
    <property type="project" value="TreeGrafter"/>
</dbReference>